<evidence type="ECO:0000256" key="2">
    <source>
        <dbReference type="SAM" id="Phobius"/>
    </source>
</evidence>
<evidence type="ECO:0000313" key="3">
    <source>
        <dbReference type="EMBL" id="MBO2007806.1"/>
    </source>
</evidence>
<feature type="transmembrane region" description="Helical" evidence="2">
    <location>
        <begin position="49"/>
        <end position="71"/>
    </location>
</feature>
<keyword evidence="2" id="KW-1133">Transmembrane helix</keyword>
<keyword evidence="4" id="KW-1185">Reference proteome</keyword>
<dbReference type="EMBL" id="JAGETZ010000001">
    <property type="protein sequence ID" value="MBO2007806.1"/>
    <property type="molecule type" value="Genomic_DNA"/>
</dbReference>
<dbReference type="Proteomes" id="UP000664369">
    <property type="component" value="Unassembled WGS sequence"/>
</dbReference>
<gene>
    <name evidence="3" type="ORF">J4E00_02005</name>
</gene>
<feature type="transmembrane region" description="Helical" evidence="2">
    <location>
        <begin position="101"/>
        <end position="120"/>
    </location>
</feature>
<keyword evidence="2" id="KW-0812">Transmembrane</keyword>
<evidence type="ECO:0000256" key="1">
    <source>
        <dbReference type="SAM" id="Coils"/>
    </source>
</evidence>
<sequence length="263" mass="29635">MNTSSPMSFGGFVAMLFFLAIGALLLFFGLHWLNVPVGSLIDWMVGVGILWWLGVVTTLPWNAHFAALGVVEEAQASRERGIAVNEEHVAFARRMATRFRTLAVVLHLFTAAVLFVLAYFQVVAVGYPAAIAALALTFARPAARAYEHLADRLRLMKHQVHYPREDVMELRTRVQDLESQLKSINNSLDISETDSWAHQLAQKQAADARHFDRLDSLVEELTRQNAREHEALARQTAQEIAKLSEDARFLNQVRELIRFVKTA</sequence>
<evidence type="ECO:0000313" key="4">
    <source>
        <dbReference type="Proteomes" id="UP000664369"/>
    </source>
</evidence>
<comment type="caution">
    <text evidence="3">The sequence shown here is derived from an EMBL/GenBank/DDBJ whole genome shotgun (WGS) entry which is preliminary data.</text>
</comment>
<organism evidence="3 4">
    <name type="scientific">Hymenobacter negativus</name>
    <dbReference type="NCBI Taxonomy" id="2795026"/>
    <lineage>
        <taxon>Bacteria</taxon>
        <taxon>Pseudomonadati</taxon>
        <taxon>Bacteroidota</taxon>
        <taxon>Cytophagia</taxon>
        <taxon>Cytophagales</taxon>
        <taxon>Hymenobacteraceae</taxon>
        <taxon>Hymenobacter</taxon>
    </lineage>
</organism>
<protein>
    <submittedName>
        <fullName evidence="3">Uncharacterized protein</fullName>
    </submittedName>
</protein>
<keyword evidence="1" id="KW-0175">Coiled coil</keyword>
<name>A0ABS3Q9K2_9BACT</name>
<accession>A0ABS3Q9K2</accession>
<feature type="coiled-coil region" evidence="1">
    <location>
        <begin position="167"/>
        <end position="194"/>
    </location>
</feature>
<feature type="coiled-coil region" evidence="1">
    <location>
        <begin position="218"/>
        <end position="253"/>
    </location>
</feature>
<dbReference type="RefSeq" id="WP_208173336.1">
    <property type="nucleotide sequence ID" value="NZ_JAGETZ010000001.1"/>
</dbReference>
<feature type="transmembrane region" description="Helical" evidence="2">
    <location>
        <begin position="12"/>
        <end position="33"/>
    </location>
</feature>
<proteinExistence type="predicted"/>
<reference evidence="3 4" key="1">
    <citation type="submission" date="2021-03" db="EMBL/GenBank/DDBJ databases">
        <authorList>
            <person name="Kim M.K."/>
        </authorList>
    </citation>
    <scope>NUCLEOTIDE SEQUENCE [LARGE SCALE GENOMIC DNA]</scope>
    <source>
        <strain evidence="3 4">BT442</strain>
    </source>
</reference>
<keyword evidence="2" id="KW-0472">Membrane</keyword>